<dbReference type="InterPro" id="IPR011006">
    <property type="entry name" value="CheY-like_superfamily"/>
</dbReference>
<organism evidence="6 7">
    <name type="scientific">Pseudonocardia parietis</name>
    <dbReference type="NCBI Taxonomy" id="570936"/>
    <lineage>
        <taxon>Bacteria</taxon>
        <taxon>Bacillati</taxon>
        <taxon>Actinomycetota</taxon>
        <taxon>Actinomycetes</taxon>
        <taxon>Pseudonocardiales</taxon>
        <taxon>Pseudonocardiaceae</taxon>
        <taxon>Pseudonocardia</taxon>
    </lineage>
</organism>
<dbReference type="PRINTS" id="PR00038">
    <property type="entry name" value="HTHLUXR"/>
</dbReference>
<gene>
    <name evidence="6" type="ORF">JOF36_003640</name>
</gene>
<keyword evidence="2" id="KW-0238">DNA-binding</keyword>
<feature type="domain" description="HTH luxR-type" evidence="4">
    <location>
        <begin position="127"/>
        <end position="192"/>
    </location>
</feature>
<evidence type="ECO:0000259" key="5">
    <source>
        <dbReference type="PROSITE" id="PS50110"/>
    </source>
</evidence>
<protein>
    <submittedName>
        <fullName evidence="6">Two-component system response regulator DesR</fullName>
    </submittedName>
</protein>
<dbReference type="InterPro" id="IPR039420">
    <property type="entry name" value="WalR-like"/>
</dbReference>
<comment type="caution">
    <text evidence="6">The sequence shown here is derived from an EMBL/GenBank/DDBJ whole genome shotgun (WGS) entry which is preliminary data.</text>
</comment>
<dbReference type="InterPro" id="IPR058245">
    <property type="entry name" value="NreC/VraR/RcsB-like_REC"/>
</dbReference>
<dbReference type="EMBL" id="JAGINU010000001">
    <property type="protein sequence ID" value="MBP2367944.1"/>
    <property type="molecule type" value="Genomic_DNA"/>
</dbReference>
<dbReference type="CDD" id="cd06170">
    <property type="entry name" value="LuxR_C_like"/>
    <property type="match status" value="1"/>
</dbReference>
<dbReference type="PROSITE" id="PS50110">
    <property type="entry name" value="RESPONSE_REGULATORY"/>
    <property type="match status" value="1"/>
</dbReference>
<dbReference type="Gene3D" id="1.10.10.10">
    <property type="entry name" value="Winged helix-like DNA-binding domain superfamily/Winged helix DNA-binding domain"/>
    <property type="match status" value="1"/>
</dbReference>
<accession>A0ABS4VWQ7</accession>
<dbReference type="SUPFAM" id="SSF52172">
    <property type="entry name" value="CheY-like"/>
    <property type="match status" value="1"/>
</dbReference>
<evidence type="ECO:0000313" key="6">
    <source>
        <dbReference type="EMBL" id="MBP2367944.1"/>
    </source>
</evidence>
<dbReference type="Pfam" id="PF00072">
    <property type="entry name" value="Response_reg"/>
    <property type="match status" value="1"/>
</dbReference>
<dbReference type="SMART" id="SM00448">
    <property type="entry name" value="REC"/>
    <property type="match status" value="1"/>
</dbReference>
<dbReference type="PANTHER" id="PTHR43214:SF42">
    <property type="entry name" value="TRANSCRIPTIONAL REGULATORY PROTEIN DESR"/>
    <property type="match status" value="1"/>
</dbReference>
<feature type="modified residue" description="4-aspartylphosphate" evidence="3">
    <location>
        <position position="56"/>
    </location>
</feature>
<sequence length="213" mass="22298">MVRLLLVDDHRSFTDVLGLALGVEPDLEVVAVAHTTDDARAVLAAAELRCDVVVLDVRLPGGGLSLLPAVHDARARALVLTAHPRPGPARLAREAGAAGFLGKADPLRDIVSAVRTVAAGGTVFTDATGTAPHLTPRELEVLTGLAGGRDVTRIASGLGLSPHTVRDHVRAVLAKLDARSQLEAVVVAERLGLVAFDPEGEPESEPLADLRWR</sequence>
<dbReference type="SUPFAM" id="SSF46894">
    <property type="entry name" value="C-terminal effector domain of the bipartite response regulators"/>
    <property type="match status" value="1"/>
</dbReference>
<keyword evidence="1 3" id="KW-0597">Phosphoprotein</keyword>
<feature type="domain" description="Response regulatory" evidence="5">
    <location>
        <begin position="3"/>
        <end position="118"/>
    </location>
</feature>
<evidence type="ECO:0000259" key="4">
    <source>
        <dbReference type="PROSITE" id="PS50043"/>
    </source>
</evidence>
<dbReference type="PROSITE" id="PS50043">
    <property type="entry name" value="HTH_LUXR_2"/>
    <property type="match status" value="1"/>
</dbReference>
<dbReference type="InterPro" id="IPR001789">
    <property type="entry name" value="Sig_transdc_resp-reg_receiver"/>
</dbReference>
<dbReference type="SMART" id="SM00421">
    <property type="entry name" value="HTH_LUXR"/>
    <property type="match status" value="1"/>
</dbReference>
<dbReference type="CDD" id="cd17535">
    <property type="entry name" value="REC_NarL-like"/>
    <property type="match status" value="1"/>
</dbReference>
<dbReference type="Pfam" id="PF00196">
    <property type="entry name" value="GerE"/>
    <property type="match status" value="1"/>
</dbReference>
<dbReference type="InterPro" id="IPR016032">
    <property type="entry name" value="Sig_transdc_resp-reg_C-effctor"/>
</dbReference>
<proteinExistence type="predicted"/>
<dbReference type="PANTHER" id="PTHR43214">
    <property type="entry name" value="TWO-COMPONENT RESPONSE REGULATOR"/>
    <property type="match status" value="1"/>
</dbReference>
<dbReference type="PROSITE" id="PS00622">
    <property type="entry name" value="HTH_LUXR_1"/>
    <property type="match status" value="1"/>
</dbReference>
<evidence type="ECO:0000256" key="3">
    <source>
        <dbReference type="PROSITE-ProRule" id="PRU00169"/>
    </source>
</evidence>
<evidence type="ECO:0000313" key="7">
    <source>
        <dbReference type="Proteomes" id="UP001519295"/>
    </source>
</evidence>
<reference evidence="6 7" key="1">
    <citation type="submission" date="2021-03" db="EMBL/GenBank/DDBJ databases">
        <title>Sequencing the genomes of 1000 actinobacteria strains.</title>
        <authorList>
            <person name="Klenk H.-P."/>
        </authorList>
    </citation>
    <scope>NUCLEOTIDE SEQUENCE [LARGE SCALE GENOMIC DNA]</scope>
    <source>
        <strain evidence="6 7">DSM 45256</strain>
    </source>
</reference>
<keyword evidence="7" id="KW-1185">Reference proteome</keyword>
<dbReference type="InterPro" id="IPR000792">
    <property type="entry name" value="Tscrpt_reg_LuxR_C"/>
</dbReference>
<name>A0ABS4VWQ7_9PSEU</name>
<dbReference type="Proteomes" id="UP001519295">
    <property type="component" value="Unassembled WGS sequence"/>
</dbReference>
<dbReference type="InterPro" id="IPR036388">
    <property type="entry name" value="WH-like_DNA-bd_sf"/>
</dbReference>
<evidence type="ECO:0000256" key="2">
    <source>
        <dbReference type="ARBA" id="ARBA00023125"/>
    </source>
</evidence>
<evidence type="ECO:0000256" key="1">
    <source>
        <dbReference type="ARBA" id="ARBA00022553"/>
    </source>
</evidence>
<dbReference type="Gene3D" id="3.40.50.2300">
    <property type="match status" value="1"/>
</dbReference>